<dbReference type="Proteomes" id="UP000249123">
    <property type="component" value="Unassembled WGS sequence"/>
</dbReference>
<dbReference type="RefSeq" id="WP_034829010.1">
    <property type="nucleotide sequence ID" value="NZ_AWFA01000067.1"/>
</dbReference>
<evidence type="ECO:0000313" key="1">
    <source>
        <dbReference type="EMBL" id="RAN30407.1"/>
    </source>
</evidence>
<dbReference type="STRING" id="1280941.HY2_05220"/>
<protein>
    <submittedName>
        <fullName evidence="1">Uncharacterized protein</fullName>
    </submittedName>
</protein>
<organism evidence="1 2">
    <name type="scientific">Hyphomonas pacifica</name>
    <dbReference type="NCBI Taxonomy" id="1280941"/>
    <lineage>
        <taxon>Bacteria</taxon>
        <taxon>Pseudomonadati</taxon>
        <taxon>Pseudomonadota</taxon>
        <taxon>Alphaproteobacteria</taxon>
        <taxon>Hyphomonadales</taxon>
        <taxon>Hyphomonadaceae</taxon>
        <taxon>Hyphomonas</taxon>
    </lineage>
</organism>
<dbReference type="EMBL" id="AWFB01000089">
    <property type="protein sequence ID" value="RAN30407.1"/>
    <property type="molecule type" value="Genomic_DNA"/>
</dbReference>
<keyword evidence="2" id="KW-1185">Reference proteome</keyword>
<proteinExistence type="predicted"/>
<gene>
    <name evidence="1" type="ORF">HY3_06190</name>
</gene>
<dbReference type="AlphaFoldDB" id="A0A062TNH7"/>
<accession>A0A062TNH7</accession>
<sequence length="214" mass="23476">MTRLRDMTERRLLAVLRHGGLIVPMQGGQAVYRGRDTRTQRIGWVSPHIVTRLKHEGHLVAHADFPERLMGAGLEMPGLDGANIRPPQDGRARPPHRRETLFAEVTKTLPGSALPVRLRAAAGRFRDDFARAARPDASRLRAGPARATTEPAAQVALLEAEIGTPAMRDLEDMLIDRASRCVAAEYWRVSRQAAGTRALSALKTLAEAYALSPV</sequence>
<reference evidence="1 2" key="1">
    <citation type="submission" date="2013-04" db="EMBL/GenBank/DDBJ databases">
        <title>Hyphomonas sp. T24B3 Genome Sequencing.</title>
        <authorList>
            <person name="Lai Q."/>
            <person name="Shao Z."/>
        </authorList>
    </citation>
    <scope>NUCLEOTIDE SEQUENCE [LARGE SCALE GENOMIC DNA]</scope>
    <source>
        <strain evidence="1 2">T24B3</strain>
    </source>
</reference>
<name>A0A062TNH7_9PROT</name>
<dbReference type="OrthoDB" id="7620170at2"/>
<evidence type="ECO:0000313" key="2">
    <source>
        <dbReference type="Proteomes" id="UP000249123"/>
    </source>
</evidence>
<comment type="caution">
    <text evidence="1">The sequence shown here is derived from an EMBL/GenBank/DDBJ whole genome shotgun (WGS) entry which is preliminary data.</text>
</comment>